<evidence type="ECO:0000256" key="5">
    <source>
        <dbReference type="ARBA" id="ARBA00023136"/>
    </source>
</evidence>
<dbReference type="Proteomes" id="UP000599437">
    <property type="component" value="Unassembled WGS sequence"/>
</dbReference>
<evidence type="ECO:0000259" key="8">
    <source>
        <dbReference type="Pfam" id="PF02687"/>
    </source>
</evidence>
<feature type="transmembrane region" description="Helical" evidence="7">
    <location>
        <begin position="31"/>
        <end position="55"/>
    </location>
</feature>
<keyword evidence="5 7" id="KW-0472">Membrane</keyword>
<dbReference type="RefSeq" id="WP_138897129.1">
    <property type="nucleotide sequence ID" value="NZ_BMVO01000017.1"/>
</dbReference>
<feature type="transmembrane region" description="Helical" evidence="7">
    <location>
        <begin position="257"/>
        <end position="274"/>
    </location>
</feature>
<protein>
    <recommendedName>
        <fullName evidence="8">ABC3 transporter permease C-terminal domain-containing protein</fullName>
    </recommendedName>
</protein>
<evidence type="ECO:0000256" key="3">
    <source>
        <dbReference type="ARBA" id="ARBA00022692"/>
    </source>
</evidence>
<feature type="transmembrane region" description="Helical" evidence="7">
    <location>
        <begin position="335"/>
        <end position="353"/>
    </location>
</feature>
<feature type="transmembrane region" description="Helical" evidence="7">
    <location>
        <begin position="733"/>
        <end position="758"/>
    </location>
</feature>
<feature type="domain" description="ABC3 transporter permease C-terminal" evidence="8">
    <location>
        <begin position="204"/>
        <end position="272"/>
    </location>
</feature>
<evidence type="ECO:0000256" key="4">
    <source>
        <dbReference type="ARBA" id="ARBA00022989"/>
    </source>
</evidence>
<gene>
    <name evidence="9" type="ORF">GCM10010346_46590</name>
</gene>
<feature type="region of interest" description="Disordered" evidence="6">
    <location>
        <begin position="492"/>
        <end position="531"/>
    </location>
</feature>
<proteinExistence type="predicted"/>
<comment type="subcellular location">
    <subcellularLocation>
        <location evidence="1">Cell membrane</location>
        <topology evidence="1">Multi-pass membrane protein</topology>
    </subcellularLocation>
</comment>
<feature type="transmembrane region" description="Helical" evidence="7">
    <location>
        <begin position="421"/>
        <end position="442"/>
    </location>
</feature>
<evidence type="ECO:0000256" key="1">
    <source>
        <dbReference type="ARBA" id="ARBA00004651"/>
    </source>
</evidence>
<feature type="transmembrane region" description="Helical" evidence="7">
    <location>
        <begin position="694"/>
        <end position="721"/>
    </location>
</feature>
<reference evidence="10" key="1">
    <citation type="journal article" date="2019" name="Int. J. Syst. Evol. Microbiol.">
        <title>The Global Catalogue of Microorganisms (GCM) 10K type strain sequencing project: providing services to taxonomists for standard genome sequencing and annotation.</title>
        <authorList>
            <consortium name="The Broad Institute Genomics Platform"/>
            <consortium name="The Broad Institute Genome Sequencing Center for Infectious Disease"/>
            <person name="Wu L."/>
            <person name="Ma J."/>
        </authorList>
    </citation>
    <scope>NUCLEOTIDE SEQUENCE [LARGE SCALE GENOMIC DNA]</scope>
    <source>
        <strain evidence="10">JCM 4737</strain>
    </source>
</reference>
<evidence type="ECO:0000256" key="2">
    <source>
        <dbReference type="ARBA" id="ARBA00022475"/>
    </source>
</evidence>
<feature type="transmembrane region" description="Helical" evidence="7">
    <location>
        <begin position="200"/>
        <end position="221"/>
    </location>
</feature>
<dbReference type="EMBL" id="BMVO01000017">
    <property type="protein sequence ID" value="GHB17390.1"/>
    <property type="molecule type" value="Genomic_DNA"/>
</dbReference>
<feature type="transmembrane region" description="Helical" evidence="7">
    <location>
        <begin position="365"/>
        <end position="393"/>
    </location>
</feature>
<organism evidence="9 10">
    <name type="scientific">Streptomyces chryseus</name>
    <dbReference type="NCBI Taxonomy" id="68186"/>
    <lineage>
        <taxon>Bacteria</taxon>
        <taxon>Bacillati</taxon>
        <taxon>Actinomycetota</taxon>
        <taxon>Actinomycetes</taxon>
        <taxon>Kitasatosporales</taxon>
        <taxon>Streptomycetaceae</taxon>
        <taxon>Streptomyces</taxon>
    </lineage>
</organism>
<sequence length="773" mass="79263">MSRDRTRPLTRQLLRIGHTAGQGATGGQIRFVALACATLALAVTFAVMAATWATYEEREARGSARSPQLRAMNSATGSPQLLWKGTGDSIGDRQFEVVHIAPLTTNAPLPPGLDHWPAPGEAVLSPALLAEGSGEGIRDRYGRYAGEIGADGLASPGERLAYVRPADGALTKQNAYPVYGFGLPAPWALGDLALVRPLPVFLSLLAVFLLLPAGLLTVVAARLGATGRDRRTALLGALGASRRQVALLSLGEAGRPVLLGTALAVPLAALGLLFDLRLPWTGYLVAAADLRAHAGVLTAGLLAAPVLVAAAVVCFHPPSGQGRSTRPLGGARSRLVKVAAGLCPLFLLILSWFPATAGRSEARTAMTLVLMAGIVGTLATLPAVIALLISAAGRAVAALGRRRGAPGTLLAGRWTVGRPGYLARLVAGVVIAVGLLCVVQVYPSMSSAFVQGAREARAELGFSMLTVEAHSASAERVDQWLRAVPPGTRAVGYTSTLDPVDVGSTDSGSGGSESGSRSTTGTAGATGSSSGDEIRLNAVLRGECPVLATLGLPCPRAEGASLDVPVSSAAPAARRLLSGVGPAGEVTVVRGSPTGGEKGAVMVLVSSDGRDLPLYDLKRTARAQLGPLTAVDPLGQAWIGGAQLVADQLRWVPLLGTMGVVLVALSAALNNLAEIMRFARAIAPLSVLSGSRRVYAAVAAWTLMVPLCVAAVWGVIGGVWITLPFTVPPRNGVLPGATLALVVAVLVALSGVLAAIAARGAVREAERWRPQQD</sequence>
<evidence type="ECO:0000256" key="6">
    <source>
        <dbReference type="SAM" id="MobiDB-lite"/>
    </source>
</evidence>
<name>A0ABQ3DXS4_9ACTN</name>
<accession>A0ABQ3DXS4</accession>
<feature type="compositionally biased region" description="Low complexity" evidence="6">
    <location>
        <begin position="514"/>
        <end position="531"/>
    </location>
</feature>
<dbReference type="InterPro" id="IPR003838">
    <property type="entry name" value="ABC3_permease_C"/>
</dbReference>
<evidence type="ECO:0000313" key="10">
    <source>
        <dbReference type="Proteomes" id="UP000599437"/>
    </source>
</evidence>
<dbReference type="Pfam" id="PF02687">
    <property type="entry name" value="FtsX"/>
    <property type="match status" value="1"/>
</dbReference>
<evidence type="ECO:0000256" key="7">
    <source>
        <dbReference type="SAM" id="Phobius"/>
    </source>
</evidence>
<keyword evidence="4 7" id="KW-1133">Transmembrane helix</keyword>
<evidence type="ECO:0000313" key="9">
    <source>
        <dbReference type="EMBL" id="GHB17390.1"/>
    </source>
</evidence>
<keyword evidence="10" id="KW-1185">Reference proteome</keyword>
<feature type="transmembrane region" description="Helical" evidence="7">
    <location>
        <begin position="294"/>
        <end position="315"/>
    </location>
</feature>
<comment type="caution">
    <text evidence="9">The sequence shown here is derived from an EMBL/GenBank/DDBJ whole genome shotgun (WGS) entry which is preliminary data.</text>
</comment>
<keyword evidence="2" id="KW-1003">Cell membrane</keyword>
<keyword evidence="3 7" id="KW-0812">Transmembrane</keyword>
<feature type="transmembrane region" description="Helical" evidence="7">
    <location>
        <begin position="651"/>
        <end position="673"/>
    </location>
</feature>